<protein>
    <recommendedName>
        <fullName evidence="9">Acetylglutamate kinase</fullName>
        <ecNumber evidence="9">2.7.2.8</ecNumber>
    </recommendedName>
    <alternativeName>
        <fullName evidence="9">N-acetyl-L-glutamate 5-phosphotransferase</fullName>
    </alternativeName>
    <alternativeName>
        <fullName evidence="9">NAG kinase</fullName>
        <shortName evidence="9">NAGK</shortName>
    </alternativeName>
</protein>
<dbReference type="EC" id="2.7.2.8" evidence="9"/>
<dbReference type="Proteomes" id="UP000321798">
    <property type="component" value="Unassembled WGS sequence"/>
</dbReference>
<comment type="function">
    <text evidence="9">Catalyzes the ATP-dependent phosphorylation of N-acetyl-L-glutamate.</text>
</comment>
<dbReference type="Pfam" id="PF00696">
    <property type="entry name" value="AA_kinase"/>
    <property type="match status" value="1"/>
</dbReference>
<gene>
    <name evidence="9 12" type="primary">argB</name>
    <name evidence="12" type="ORF">CSO01_13800</name>
</gene>
<name>A0A512PBT9_9CELL</name>
<keyword evidence="9" id="KW-0963">Cytoplasm</keyword>
<feature type="domain" description="Aspartate/glutamate/uridylate kinase" evidence="11">
    <location>
        <begin position="49"/>
        <end position="291"/>
    </location>
</feature>
<accession>A0A512PBT9</accession>
<dbReference type="GO" id="GO:0004042">
    <property type="term" value="F:L-glutamate N-acetyltransferase activity"/>
    <property type="evidence" value="ECO:0007669"/>
    <property type="project" value="InterPro"/>
</dbReference>
<dbReference type="PANTHER" id="PTHR23342:SF0">
    <property type="entry name" value="N-ACETYLGLUTAMATE SYNTHASE, MITOCHONDRIAL"/>
    <property type="match status" value="1"/>
</dbReference>
<dbReference type="GO" id="GO:0003991">
    <property type="term" value="F:acetylglutamate kinase activity"/>
    <property type="evidence" value="ECO:0007669"/>
    <property type="project" value="UniProtKB-UniRule"/>
</dbReference>
<evidence type="ECO:0000256" key="7">
    <source>
        <dbReference type="ARBA" id="ARBA00022840"/>
    </source>
</evidence>
<dbReference type="GO" id="GO:0005524">
    <property type="term" value="F:ATP binding"/>
    <property type="evidence" value="ECO:0007669"/>
    <property type="project" value="UniProtKB-UniRule"/>
</dbReference>
<dbReference type="Gene3D" id="3.40.1160.10">
    <property type="entry name" value="Acetylglutamate kinase-like"/>
    <property type="match status" value="1"/>
</dbReference>
<keyword evidence="7 9" id="KW-0067">ATP-binding</keyword>
<keyword evidence="13" id="KW-1185">Reference proteome</keyword>
<dbReference type="InterPro" id="IPR010167">
    <property type="entry name" value="NH2A_AcTrfase"/>
</dbReference>
<feature type="binding site" evidence="9">
    <location>
        <position position="211"/>
    </location>
    <ligand>
        <name>substrate</name>
    </ligand>
</feature>
<evidence type="ECO:0000313" key="13">
    <source>
        <dbReference type="Proteomes" id="UP000321798"/>
    </source>
</evidence>
<feature type="binding site" evidence="9">
    <location>
        <begin position="88"/>
        <end position="89"/>
    </location>
    <ligand>
        <name>substrate</name>
    </ligand>
</feature>
<evidence type="ECO:0000256" key="2">
    <source>
        <dbReference type="ARBA" id="ARBA00022571"/>
    </source>
</evidence>
<dbReference type="NCBIfam" id="TIGR00761">
    <property type="entry name" value="argB"/>
    <property type="match status" value="1"/>
</dbReference>
<dbReference type="GO" id="GO:0042450">
    <property type="term" value="P:L-arginine biosynthetic process via ornithine"/>
    <property type="evidence" value="ECO:0007669"/>
    <property type="project" value="UniProtKB-UniRule"/>
</dbReference>
<feature type="region of interest" description="Disordered" evidence="10">
    <location>
        <begin position="334"/>
        <end position="355"/>
    </location>
</feature>
<dbReference type="InterPro" id="IPR041727">
    <property type="entry name" value="NAGK-C"/>
</dbReference>
<evidence type="ECO:0000256" key="6">
    <source>
        <dbReference type="ARBA" id="ARBA00022777"/>
    </source>
</evidence>
<organism evidence="12 13">
    <name type="scientific">Cellulomonas soli</name>
    <dbReference type="NCBI Taxonomy" id="931535"/>
    <lineage>
        <taxon>Bacteria</taxon>
        <taxon>Bacillati</taxon>
        <taxon>Actinomycetota</taxon>
        <taxon>Actinomycetes</taxon>
        <taxon>Micrococcales</taxon>
        <taxon>Cellulomonadaceae</taxon>
        <taxon>Cellulomonas</taxon>
    </lineage>
</organism>
<reference evidence="12 13" key="1">
    <citation type="submission" date="2019-07" db="EMBL/GenBank/DDBJ databases">
        <title>Whole genome shotgun sequence of Cellulomonas soli NBRC 109434.</title>
        <authorList>
            <person name="Hosoyama A."/>
            <person name="Uohara A."/>
            <person name="Ohji S."/>
            <person name="Ichikawa N."/>
        </authorList>
    </citation>
    <scope>NUCLEOTIDE SEQUENCE [LARGE SCALE GENOMIC DNA]</scope>
    <source>
        <strain evidence="12 13">NBRC 109434</strain>
    </source>
</reference>
<dbReference type="UniPathway" id="UPA00068">
    <property type="reaction ID" value="UER00107"/>
</dbReference>
<keyword evidence="3 9" id="KW-0028">Amino-acid biosynthesis</keyword>
<comment type="pathway">
    <text evidence="1 9">Amino-acid biosynthesis; L-arginine biosynthesis; N(2)-acetyl-L-ornithine from L-glutamate: step 2/4.</text>
</comment>
<dbReference type="GO" id="GO:0005737">
    <property type="term" value="C:cytoplasm"/>
    <property type="evidence" value="ECO:0007669"/>
    <property type="project" value="UniProtKB-SubCell"/>
</dbReference>
<evidence type="ECO:0000256" key="3">
    <source>
        <dbReference type="ARBA" id="ARBA00022605"/>
    </source>
</evidence>
<evidence type="ECO:0000256" key="9">
    <source>
        <dbReference type="HAMAP-Rule" id="MF_00082"/>
    </source>
</evidence>
<evidence type="ECO:0000259" key="11">
    <source>
        <dbReference type="Pfam" id="PF00696"/>
    </source>
</evidence>
<dbReference type="PANTHER" id="PTHR23342">
    <property type="entry name" value="N-ACETYLGLUTAMATE SYNTHASE"/>
    <property type="match status" value="1"/>
</dbReference>
<dbReference type="InterPro" id="IPR001048">
    <property type="entry name" value="Asp/Glu/Uridylate_kinase"/>
</dbReference>
<keyword evidence="4 9" id="KW-0808">Transferase</keyword>
<evidence type="ECO:0000256" key="1">
    <source>
        <dbReference type="ARBA" id="ARBA00004828"/>
    </source>
</evidence>
<comment type="similarity">
    <text evidence="9">Belongs to the acetylglutamate kinase family. ArgB subfamily.</text>
</comment>
<evidence type="ECO:0000256" key="8">
    <source>
        <dbReference type="ARBA" id="ARBA00048141"/>
    </source>
</evidence>
<feature type="site" description="Transition state stabilizer" evidence="9">
    <location>
        <position position="272"/>
    </location>
</feature>
<evidence type="ECO:0000256" key="10">
    <source>
        <dbReference type="SAM" id="MobiDB-lite"/>
    </source>
</evidence>
<comment type="subcellular location">
    <subcellularLocation>
        <location evidence="9">Cytoplasm</location>
    </subcellularLocation>
</comment>
<evidence type="ECO:0000256" key="4">
    <source>
        <dbReference type="ARBA" id="ARBA00022679"/>
    </source>
</evidence>
<dbReference type="HAMAP" id="MF_00082">
    <property type="entry name" value="ArgB"/>
    <property type="match status" value="1"/>
</dbReference>
<keyword evidence="2 9" id="KW-0055">Arginine biosynthesis</keyword>
<feature type="compositionally biased region" description="Low complexity" evidence="10">
    <location>
        <begin position="334"/>
        <end position="345"/>
    </location>
</feature>
<dbReference type="FunFam" id="3.40.1160.10:FF:000004">
    <property type="entry name" value="Acetylglutamate kinase"/>
    <property type="match status" value="1"/>
</dbReference>
<dbReference type="PIRSF" id="PIRSF000423">
    <property type="entry name" value="ArgA"/>
    <property type="match status" value="1"/>
</dbReference>
<dbReference type="PRINTS" id="PR00474">
    <property type="entry name" value="GLU5KINASE"/>
</dbReference>
<evidence type="ECO:0000256" key="5">
    <source>
        <dbReference type="ARBA" id="ARBA00022741"/>
    </source>
</evidence>
<dbReference type="SUPFAM" id="SSF53633">
    <property type="entry name" value="Carbamate kinase-like"/>
    <property type="match status" value="1"/>
</dbReference>
<proteinExistence type="inferred from homology"/>
<dbReference type="InterPro" id="IPR037528">
    <property type="entry name" value="ArgB"/>
</dbReference>
<dbReference type="InterPro" id="IPR004662">
    <property type="entry name" value="AcgluKinase_fam"/>
</dbReference>
<evidence type="ECO:0000313" key="12">
    <source>
        <dbReference type="EMBL" id="GEP68665.1"/>
    </source>
</evidence>
<comment type="catalytic activity">
    <reaction evidence="8 9">
        <text>N-acetyl-L-glutamate + ATP = N-acetyl-L-glutamyl 5-phosphate + ADP</text>
        <dbReference type="Rhea" id="RHEA:14629"/>
        <dbReference type="ChEBI" id="CHEBI:30616"/>
        <dbReference type="ChEBI" id="CHEBI:44337"/>
        <dbReference type="ChEBI" id="CHEBI:57936"/>
        <dbReference type="ChEBI" id="CHEBI:456216"/>
        <dbReference type="EC" id="2.7.2.8"/>
    </reaction>
</comment>
<comment type="caution">
    <text evidence="12">The sequence shown here is derived from an EMBL/GenBank/DDBJ whole genome shotgun (WGS) entry which is preliminary data.</text>
</comment>
<dbReference type="InterPro" id="IPR036393">
    <property type="entry name" value="AceGlu_kinase-like_sf"/>
</dbReference>
<sequence>MSQHGSSERPATAVHEDFVFDTRTDLRPDQKAEVLVQALPWLQKFSGALVVVKYGGNAMVDDDLKRAFAEDMVFLRQVGLRPVVVHGGGPQINAMLDRLGIVSEFRGGLRVTTPEAMDVVRMVLTGQVSRELVGLLNAHGPHAVGLSGEDGGLFQARRRTVVVDGVEVDVGQVGDVVQVNPGAVLDLLDAGRIPVVSTVAPDIDDPTQVLNVNADTAAAALAVALGARKLIVLTDVEGLYSSWPDRSSLVRRIRASALAGLLPSLDAGMRPKMEACWRAVEGGVGRAHVIDGRSAHSILVEVFTSDGVGTMVLPDEESPDAPFTAPIPVVHPVHSVHPAHPAHPVLGTTSPQEAS</sequence>
<keyword evidence="5 9" id="KW-0547">Nucleotide-binding</keyword>
<feature type="binding site" evidence="9">
    <location>
        <position position="110"/>
    </location>
    <ligand>
        <name>substrate</name>
    </ligand>
</feature>
<dbReference type="RefSeq" id="WP_223203507.1">
    <property type="nucleotide sequence ID" value="NZ_BAABBJ010000009.1"/>
</dbReference>
<dbReference type="AlphaFoldDB" id="A0A512PBT9"/>
<dbReference type="EMBL" id="BKAL01000003">
    <property type="protein sequence ID" value="GEP68665.1"/>
    <property type="molecule type" value="Genomic_DNA"/>
</dbReference>
<keyword evidence="6 9" id="KW-0418">Kinase</keyword>
<dbReference type="InterPro" id="IPR001057">
    <property type="entry name" value="Glu/AcGlu_kinase"/>
</dbReference>
<dbReference type="CDD" id="cd04250">
    <property type="entry name" value="AAK_NAGK-C"/>
    <property type="match status" value="1"/>
</dbReference>
<feature type="site" description="Transition state stabilizer" evidence="9">
    <location>
        <position position="53"/>
    </location>
</feature>